<comment type="catalytic activity">
    <reaction evidence="7 8">
        <text>shikimate + NADP(+) = 3-dehydroshikimate + NADPH + H(+)</text>
        <dbReference type="Rhea" id="RHEA:17737"/>
        <dbReference type="ChEBI" id="CHEBI:15378"/>
        <dbReference type="ChEBI" id="CHEBI:16630"/>
        <dbReference type="ChEBI" id="CHEBI:36208"/>
        <dbReference type="ChEBI" id="CHEBI:57783"/>
        <dbReference type="ChEBI" id="CHEBI:58349"/>
        <dbReference type="EC" id="1.1.1.25"/>
    </reaction>
</comment>
<dbReference type="Pfam" id="PF08501">
    <property type="entry name" value="Shikimate_dh_N"/>
    <property type="match status" value="1"/>
</dbReference>
<dbReference type="CDD" id="cd01065">
    <property type="entry name" value="NAD_bind_Shikimate_DH"/>
    <property type="match status" value="1"/>
</dbReference>
<dbReference type="InterPro" id="IPR041121">
    <property type="entry name" value="SDH_C"/>
</dbReference>
<evidence type="ECO:0000259" key="10">
    <source>
        <dbReference type="Pfam" id="PF08501"/>
    </source>
</evidence>
<evidence type="ECO:0000313" key="12">
    <source>
        <dbReference type="EMBL" id="MFD2169201.1"/>
    </source>
</evidence>
<comment type="subunit">
    <text evidence="8">Homodimer.</text>
</comment>
<dbReference type="Pfam" id="PF01488">
    <property type="entry name" value="Shikimate_DH"/>
    <property type="match status" value="1"/>
</dbReference>
<keyword evidence="4 8" id="KW-0521">NADP</keyword>
<feature type="binding site" evidence="8">
    <location>
        <begin position="131"/>
        <end position="135"/>
    </location>
    <ligand>
        <name>NADP(+)</name>
        <dbReference type="ChEBI" id="CHEBI:58349"/>
    </ligand>
</feature>
<feature type="binding site" evidence="8">
    <location>
        <position position="246"/>
    </location>
    <ligand>
        <name>NADP(+)</name>
        <dbReference type="ChEBI" id="CHEBI:58349"/>
    </ligand>
</feature>
<dbReference type="InterPro" id="IPR011342">
    <property type="entry name" value="Shikimate_DH"/>
</dbReference>
<evidence type="ECO:0000259" key="9">
    <source>
        <dbReference type="Pfam" id="PF01488"/>
    </source>
</evidence>
<comment type="pathway">
    <text evidence="1 8">Metabolic intermediate biosynthesis; chorismate biosynthesis; chorismate from D-erythrose 4-phosphate and phosphoenolpyruvate: step 4/7.</text>
</comment>
<dbReference type="SUPFAM" id="SSF51735">
    <property type="entry name" value="NAD(P)-binding Rossmann-fold domains"/>
    <property type="match status" value="1"/>
</dbReference>
<evidence type="ECO:0000259" key="11">
    <source>
        <dbReference type="Pfam" id="PF18317"/>
    </source>
</evidence>
<dbReference type="InterPro" id="IPR022893">
    <property type="entry name" value="Shikimate_DH_fam"/>
</dbReference>
<dbReference type="Proteomes" id="UP001597343">
    <property type="component" value="Unassembled WGS sequence"/>
</dbReference>
<organism evidence="12 13">
    <name type="scientific">Tumebacillus lipolyticus</name>
    <dbReference type="NCBI Taxonomy" id="1280370"/>
    <lineage>
        <taxon>Bacteria</taxon>
        <taxon>Bacillati</taxon>
        <taxon>Bacillota</taxon>
        <taxon>Bacilli</taxon>
        <taxon>Bacillales</taxon>
        <taxon>Alicyclobacillaceae</taxon>
        <taxon>Tumebacillus</taxon>
    </lineage>
</organism>
<feature type="binding site" evidence="8">
    <location>
        <position position="91"/>
    </location>
    <ligand>
        <name>shikimate</name>
        <dbReference type="ChEBI" id="CHEBI:36208"/>
    </ligand>
</feature>
<dbReference type="GO" id="GO:0004764">
    <property type="term" value="F:shikimate 3-dehydrogenase (NADP+) activity"/>
    <property type="evidence" value="ECO:0007669"/>
    <property type="project" value="UniProtKB-EC"/>
</dbReference>
<evidence type="ECO:0000256" key="8">
    <source>
        <dbReference type="HAMAP-Rule" id="MF_00222"/>
    </source>
</evidence>
<dbReference type="InterPro" id="IPR046346">
    <property type="entry name" value="Aminoacid_DH-like_N_sf"/>
</dbReference>
<keyword evidence="13" id="KW-1185">Reference proteome</keyword>
<evidence type="ECO:0000256" key="7">
    <source>
        <dbReference type="ARBA" id="ARBA00049442"/>
    </source>
</evidence>
<dbReference type="EC" id="1.1.1.25" evidence="2 8"/>
<dbReference type="NCBIfam" id="NF001319">
    <property type="entry name" value="PRK00258.3-3"/>
    <property type="match status" value="1"/>
</dbReference>
<dbReference type="Gene3D" id="3.40.50.720">
    <property type="entry name" value="NAD(P)-binding Rossmann-like Domain"/>
    <property type="match status" value="1"/>
</dbReference>
<dbReference type="NCBIfam" id="TIGR00507">
    <property type="entry name" value="aroE"/>
    <property type="match status" value="1"/>
</dbReference>
<dbReference type="PANTHER" id="PTHR21089:SF1">
    <property type="entry name" value="BIFUNCTIONAL 3-DEHYDROQUINATE DEHYDRATASE_SHIKIMATE DEHYDROGENASE, CHLOROPLASTIC"/>
    <property type="match status" value="1"/>
</dbReference>
<proteinExistence type="inferred from homology"/>
<dbReference type="SUPFAM" id="SSF53223">
    <property type="entry name" value="Aminoacid dehydrogenase-like, N-terminal domain"/>
    <property type="match status" value="1"/>
</dbReference>
<evidence type="ECO:0000256" key="4">
    <source>
        <dbReference type="ARBA" id="ARBA00022857"/>
    </source>
</evidence>
<feature type="domain" description="Quinate/shikimate 5-dehydrogenase/glutamyl-tRNA reductase" evidence="9">
    <location>
        <begin position="121"/>
        <end position="196"/>
    </location>
</feature>
<feature type="binding site" evidence="8">
    <location>
        <position position="223"/>
    </location>
    <ligand>
        <name>NADP(+)</name>
        <dbReference type="ChEBI" id="CHEBI:58349"/>
    </ligand>
</feature>
<dbReference type="InterPro" id="IPR013708">
    <property type="entry name" value="Shikimate_DH-bd_N"/>
</dbReference>
<evidence type="ECO:0000256" key="1">
    <source>
        <dbReference type="ARBA" id="ARBA00004871"/>
    </source>
</evidence>
<feature type="binding site" evidence="8">
    <location>
        <position position="66"/>
    </location>
    <ligand>
        <name>shikimate</name>
        <dbReference type="ChEBI" id="CHEBI:36208"/>
    </ligand>
</feature>
<dbReference type="NCBIfam" id="NF001314">
    <property type="entry name" value="PRK00258.2-2"/>
    <property type="match status" value="1"/>
</dbReference>
<feature type="domain" description="SDH C-terminal" evidence="11">
    <location>
        <begin position="246"/>
        <end position="276"/>
    </location>
</feature>
<gene>
    <name evidence="8 12" type="primary">aroE</name>
    <name evidence="12" type="ORF">ACFSOY_04095</name>
</gene>
<evidence type="ECO:0000256" key="6">
    <source>
        <dbReference type="ARBA" id="ARBA00023141"/>
    </source>
</evidence>
<dbReference type="InterPro" id="IPR006151">
    <property type="entry name" value="Shikm_DH/Glu-tRNA_Rdtase"/>
</dbReference>
<evidence type="ECO:0000313" key="13">
    <source>
        <dbReference type="Proteomes" id="UP001597343"/>
    </source>
</evidence>
<feature type="active site" description="Proton acceptor" evidence="8">
    <location>
        <position position="70"/>
    </location>
</feature>
<comment type="caution">
    <text evidence="12">The sequence shown here is derived from an EMBL/GenBank/DDBJ whole genome shotgun (WGS) entry which is preliminary data.</text>
</comment>
<feature type="binding site" evidence="8">
    <location>
        <position position="106"/>
    </location>
    <ligand>
        <name>shikimate</name>
        <dbReference type="ChEBI" id="CHEBI:36208"/>
    </ligand>
</feature>
<keyword evidence="6 8" id="KW-0057">Aromatic amino acid biosynthesis</keyword>
<feature type="binding site" evidence="8">
    <location>
        <position position="225"/>
    </location>
    <ligand>
        <name>shikimate</name>
        <dbReference type="ChEBI" id="CHEBI:36208"/>
    </ligand>
</feature>
<dbReference type="PANTHER" id="PTHR21089">
    <property type="entry name" value="SHIKIMATE DEHYDROGENASE"/>
    <property type="match status" value="1"/>
</dbReference>
<name>A0ABW4ZUT3_9BACL</name>
<evidence type="ECO:0000256" key="3">
    <source>
        <dbReference type="ARBA" id="ARBA00022605"/>
    </source>
</evidence>
<accession>A0ABW4ZUT3</accession>
<comment type="function">
    <text evidence="8">Involved in the biosynthesis of the chorismate, which leads to the biosynthesis of aromatic amino acids. Catalyzes the reversible NADPH linked reduction of 3-dehydroshikimate (DHSA) to yield shikimate (SA).</text>
</comment>
<sequence length="279" mass="29847">MPTSATRLVGLFGHPVAHSKSPQMHNAAFAHLSLDYSYLAFDVEPKRLQSAVESIRTLRMRGVNVTIPHKVAIIPYLDRLSREAELIGAVNTVVNDQGVLTGYNTDGIGYLSALEEETGFNVSGQRVLVLGAGGAARAVTVQLALRGTSELVVAARTAEKAAGLVDELQALTRSAALSWEAAAAQLDAYDLIINTTPVGMHPDDGALPIQVERLRPGQVVSDLIYNPLHTRLLQEAKARGCITVGGLGMFIHQGAHAFAHWTGVDAPVDVMRRTVETCL</sequence>
<comment type="similarity">
    <text evidence="8">Belongs to the shikimate dehydrogenase family.</text>
</comment>
<feature type="binding site" evidence="8">
    <location>
        <begin position="19"/>
        <end position="21"/>
    </location>
    <ligand>
        <name>shikimate</name>
        <dbReference type="ChEBI" id="CHEBI:36208"/>
    </ligand>
</feature>
<dbReference type="HAMAP" id="MF_00222">
    <property type="entry name" value="Shikimate_DH_AroE"/>
    <property type="match status" value="1"/>
</dbReference>
<protein>
    <recommendedName>
        <fullName evidence="2 8">Shikimate dehydrogenase (NADP(+))</fullName>
        <shortName evidence="8">SDH</shortName>
        <ecNumber evidence="2 8">1.1.1.25</ecNumber>
    </recommendedName>
</protein>
<dbReference type="Pfam" id="PF18317">
    <property type="entry name" value="SDH_C"/>
    <property type="match status" value="1"/>
</dbReference>
<dbReference type="RefSeq" id="WP_386044249.1">
    <property type="nucleotide sequence ID" value="NZ_JBHUIO010000002.1"/>
</dbReference>
<comment type="caution">
    <text evidence="8">Lacks conserved residue(s) required for the propagation of feature annotation.</text>
</comment>
<evidence type="ECO:0000256" key="2">
    <source>
        <dbReference type="ARBA" id="ARBA00012962"/>
    </source>
</evidence>
<evidence type="ECO:0000256" key="5">
    <source>
        <dbReference type="ARBA" id="ARBA00023002"/>
    </source>
</evidence>
<keyword evidence="3 8" id="KW-0028">Amino-acid biosynthesis</keyword>
<feature type="domain" description="Shikimate dehydrogenase substrate binding N-terminal" evidence="10">
    <location>
        <begin position="11"/>
        <end position="93"/>
    </location>
</feature>
<dbReference type="Gene3D" id="3.40.50.10860">
    <property type="entry name" value="Leucine Dehydrogenase, chain A, domain 1"/>
    <property type="match status" value="1"/>
</dbReference>
<dbReference type="EMBL" id="JBHUIO010000002">
    <property type="protein sequence ID" value="MFD2169201.1"/>
    <property type="molecule type" value="Genomic_DNA"/>
</dbReference>
<reference evidence="13" key="1">
    <citation type="journal article" date="2019" name="Int. J. Syst. Evol. Microbiol.">
        <title>The Global Catalogue of Microorganisms (GCM) 10K type strain sequencing project: providing services to taxonomists for standard genome sequencing and annotation.</title>
        <authorList>
            <consortium name="The Broad Institute Genomics Platform"/>
            <consortium name="The Broad Institute Genome Sequencing Center for Infectious Disease"/>
            <person name="Wu L."/>
            <person name="Ma J."/>
        </authorList>
    </citation>
    <scope>NUCLEOTIDE SEQUENCE [LARGE SCALE GENOMIC DNA]</scope>
    <source>
        <strain evidence="13">CGMCC 1.13574</strain>
    </source>
</reference>
<dbReference type="InterPro" id="IPR036291">
    <property type="entry name" value="NAD(P)-bd_dom_sf"/>
</dbReference>
<keyword evidence="5 8" id="KW-0560">Oxidoreductase</keyword>
<feature type="binding site" evidence="8">
    <location>
        <position position="253"/>
    </location>
    <ligand>
        <name>shikimate</name>
        <dbReference type="ChEBI" id="CHEBI:36208"/>
    </ligand>
</feature>